<gene>
    <name evidence="8" type="ORF">C3942_09610</name>
</gene>
<comment type="caution">
    <text evidence="8">The sequence shown here is derived from an EMBL/GenBank/DDBJ whole genome shotgun (WGS) entry which is preliminary data.</text>
</comment>
<dbReference type="InterPro" id="IPR024607">
    <property type="entry name" value="Sulfatase_CS"/>
</dbReference>
<evidence type="ECO:0000256" key="1">
    <source>
        <dbReference type="ARBA" id="ARBA00008779"/>
    </source>
</evidence>
<keyword evidence="4" id="KW-0106">Calcium</keyword>
<organism evidence="8 9">
    <name type="scientific">Solimonas fluminis</name>
    <dbReference type="NCBI Taxonomy" id="2086571"/>
    <lineage>
        <taxon>Bacteria</taxon>
        <taxon>Pseudomonadati</taxon>
        <taxon>Pseudomonadota</taxon>
        <taxon>Gammaproteobacteria</taxon>
        <taxon>Nevskiales</taxon>
        <taxon>Nevskiaceae</taxon>
        <taxon>Solimonas</taxon>
    </lineage>
</organism>
<evidence type="ECO:0000313" key="8">
    <source>
        <dbReference type="EMBL" id="PPE74275.1"/>
    </source>
</evidence>
<keyword evidence="5" id="KW-0812">Transmembrane</keyword>
<evidence type="ECO:0000256" key="3">
    <source>
        <dbReference type="ARBA" id="ARBA00022801"/>
    </source>
</evidence>
<dbReference type="GO" id="GO:0046872">
    <property type="term" value="F:metal ion binding"/>
    <property type="evidence" value="ECO:0007669"/>
    <property type="project" value="UniProtKB-KW"/>
</dbReference>
<dbReference type="OrthoDB" id="974590at2"/>
<dbReference type="Pfam" id="PF00884">
    <property type="entry name" value="Sulfatase"/>
    <property type="match status" value="1"/>
</dbReference>
<dbReference type="PANTHER" id="PTHR42693:SF33">
    <property type="entry name" value="ARYLSULFATASE"/>
    <property type="match status" value="1"/>
</dbReference>
<keyword evidence="6" id="KW-0732">Signal</keyword>
<dbReference type="GO" id="GO:0004065">
    <property type="term" value="F:arylsulfatase activity"/>
    <property type="evidence" value="ECO:0007669"/>
    <property type="project" value="TreeGrafter"/>
</dbReference>
<dbReference type="RefSeq" id="WP_104230163.1">
    <property type="nucleotide sequence ID" value="NZ_PSNW01000004.1"/>
</dbReference>
<dbReference type="InterPro" id="IPR017850">
    <property type="entry name" value="Alkaline_phosphatase_core_sf"/>
</dbReference>
<feature type="signal peptide" evidence="6">
    <location>
        <begin position="1"/>
        <end position="24"/>
    </location>
</feature>
<name>A0A2S5TH32_9GAMM</name>
<dbReference type="Proteomes" id="UP000238220">
    <property type="component" value="Unassembled WGS sequence"/>
</dbReference>
<keyword evidence="3" id="KW-0378">Hydrolase</keyword>
<dbReference type="PROSITE" id="PS00523">
    <property type="entry name" value="SULFATASE_1"/>
    <property type="match status" value="1"/>
</dbReference>
<reference evidence="8 9" key="1">
    <citation type="submission" date="2018-02" db="EMBL/GenBank/DDBJ databases">
        <title>Genome sequencing of Solimonas sp. HR-BB.</title>
        <authorList>
            <person name="Lee Y."/>
            <person name="Jeon C.O."/>
        </authorList>
    </citation>
    <scope>NUCLEOTIDE SEQUENCE [LARGE SCALE GENOMIC DNA]</scope>
    <source>
        <strain evidence="8 9">HR-BB</strain>
    </source>
</reference>
<dbReference type="CDD" id="cd16025">
    <property type="entry name" value="PAS_like"/>
    <property type="match status" value="1"/>
</dbReference>
<keyword evidence="9" id="KW-1185">Reference proteome</keyword>
<dbReference type="EMBL" id="PSNW01000004">
    <property type="protein sequence ID" value="PPE74275.1"/>
    <property type="molecule type" value="Genomic_DNA"/>
</dbReference>
<dbReference type="AlphaFoldDB" id="A0A2S5TH32"/>
<feature type="transmembrane region" description="Helical" evidence="5">
    <location>
        <begin position="564"/>
        <end position="584"/>
    </location>
</feature>
<sequence>MNKTSCLGLAALLAATLLPAVAAAQEGTGAGKRPNFVLLLIDDAAYSDLGAYGGEARTPNIDRLAAQGAVFTQYHSSPLCSPSRAMLLTGVDNHRTGFATIPETLPVEQQGRPGYRMRFEPGVETVATRLKAAGYRSYMTGKWHLGHGPGELPDALGFDRSFVLDASGADNWEQKPYMPYYTSADWFEDGKPATLPKDFYSSEFLVDQMIRYLEKDRARREPFLAYIAFQAVHIPVQAPREFTANYDGVYDGGWGQMREARWRRAQERGLIPQGAPLAPVHEKLRSWESLDAEERALYARSMQVHAGMLEAMDHHIGRLVDYLKAQGQFENTVFLITSDNGPEPSNPVAQAGFRTWMSRNGYTHELGNLGEKGSMCFIGPEWANATASPGNLFKFHSSEGGMRVPLIAAGPGIAPGRRLVGTSFVTDVTPTIYDYAGIDRARWNGPVPMSGRSLKPALSGAVPRVYAADEPVGMEVGGNAALFKGDYKLTKISLPWGDAKWRLYNLATDPGEVQDLSEKEPERYRAMLADYAAYEQEAGVLRLPDDFNPHKQVKINAIKKQLHHYRFVLGGAAIVLASLLLMWLRRRILRAGA</sequence>
<evidence type="ECO:0000256" key="5">
    <source>
        <dbReference type="SAM" id="Phobius"/>
    </source>
</evidence>
<evidence type="ECO:0000256" key="2">
    <source>
        <dbReference type="ARBA" id="ARBA00022723"/>
    </source>
</evidence>
<dbReference type="InterPro" id="IPR000917">
    <property type="entry name" value="Sulfatase_N"/>
</dbReference>
<comment type="similarity">
    <text evidence="1">Belongs to the sulfatase family.</text>
</comment>
<evidence type="ECO:0000256" key="4">
    <source>
        <dbReference type="ARBA" id="ARBA00022837"/>
    </source>
</evidence>
<keyword evidence="5" id="KW-0472">Membrane</keyword>
<dbReference type="SUPFAM" id="SSF53649">
    <property type="entry name" value="Alkaline phosphatase-like"/>
    <property type="match status" value="1"/>
</dbReference>
<dbReference type="InterPro" id="IPR050738">
    <property type="entry name" value="Sulfatase"/>
</dbReference>
<keyword evidence="2" id="KW-0479">Metal-binding</keyword>
<keyword evidence="5" id="KW-1133">Transmembrane helix</keyword>
<feature type="chain" id="PRO_5015645780" evidence="6">
    <location>
        <begin position="25"/>
        <end position="593"/>
    </location>
</feature>
<evidence type="ECO:0000256" key="6">
    <source>
        <dbReference type="SAM" id="SignalP"/>
    </source>
</evidence>
<proteinExistence type="inferred from homology"/>
<accession>A0A2S5TH32</accession>
<feature type="domain" description="Sulfatase N-terminal" evidence="7">
    <location>
        <begin position="34"/>
        <end position="438"/>
    </location>
</feature>
<dbReference type="Gene3D" id="3.40.720.10">
    <property type="entry name" value="Alkaline Phosphatase, subunit A"/>
    <property type="match status" value="1"/>
</dbReference>
<dbReference type="Gene3D" id="3.30.1120.10">
    <property type="match status" value="1"/>
</dbReference>
<protein>
    <submittedName>
        <fullName evidence="8">Arylsulfatase</fullName>
    </submittedName>
</protein>
<dbReference type="PANTHER" id="PTHR42693">
    <property type="entry name" value="ARYLSULFATASE FAMILY MEMBER"/>
    <property type="match status" value="1"/>
</dbReference>
<evidence type="ECO:0000259" key="7">
    <source>
        <dbReference type="Pfam" id="PF00884"/>
    </source>
</evidence>
<evidence type="ECO:0000313" key="9">
    <source>
        <dbReference type="Proteomes" id="UP000238220"/>
    </source>
</evidence>